<dbReference type="Pfam" id="PF12796">
    <property type="entry name" value="Ank_2"/>
    <property type="match status" value="1"/>
</dbReference>
<evidence type="ECO:0000256" key="2">
    <source>
        <dbReference type="ARBA" id="ARBA00004496"/>
    </source>
</evidence>
<feature type="repeat" description="ANK" evidence="12">
    <location>
        <begin position="603"/>
        <end position="648"/>
    </location>
</feature>
<proteinExistence type="predicted"/>
<feature type="non-terminal residue" evidence="17">
    <location>
        <position position="785"/>
    </location>
</feature>
<evidence type="ECO:0000256" key="12">
    <source>
        <dbReference type="PROSITE-ProRule" id="PRU00023"/>
    </source>
</evidence>
<dbReference type="InterPro" id="IPR013083">
    <property type="entry name" value="Znf_RING/FYVE/PHD"/>
</dbReference>
<dbReference type="EMBL" id="JACVVK020000189">
    <property type="protein sequence ID" value="KAK7485777.1"/>
    <property type="molecule type" value="Genomic_DNA"/>
</dbReference>
<keyword evidence="5" id="KW-0963">Cytoplasm</keyword>
<dbReference type="SUPFAM" id="SSF48403">
    <property type="entry name" value="Ankyrin repeat"/>
    <property type="match status" value="1"/>
</dbReference>
<dbReference type="FunFam" id="3.30.60.90:FF:000004">
    <property type="entry name" value="Putative E3 ubiquitin-protein ligase MIB2"/>
    <property type="match status" value="1"/>
</dbReference>
<keyword evidence="10" id="KW-0833">Ubl conjugation pathway</keyword>
<evidence type="ECO:0000256" key="7">
    <source>
        <dbReference type="ARBA" id="ARBA00022723"/>
    </source>
</evidence>
<dbReference type="PROSITE" id="PS01357">
    <property type="entry name" value="ZF_ZZ_1"/>
    <property type="match status" value="1"/>
</dbReference>
<name>A0ABD0KFH1_9CAEN</name>
<dbReference type="Gene3D" id="3.30.60.90">
    <property type="match status" value="1"/>
</dbReference>
<keyword evidence="18" id="KW-1185">Reference proteome</keyword>
<dbReference type="Gene3D" id="1.25.40.20">
    <property type="entry name" value="Ankyrin repeat-containing domain"/>
    <property type="match status" value="3"/>
</dbReference>
<dbReference type="InterPro" id="IPR002110">
    <property type="entry name" value="Ankyrin_rpt"/>
</dbReference>
<dbReference type="SUPFAM" id="SSF57850">
    <property type="entry name" value="RING/U-box"/>
    <property type="match status" value="1"/>
</dbReference>
<dbReference type="GO" id="GO:0005737">
    <property type="term" value="C:cytoplasm"/>
    <property type="evidence" value="ECO:0007669"/>
    <property type="project" value="UniProtKB-SubCell"/>
</dbReference>
<evidence type="ECO:0000256" key="9">
    <source>
        <dbReference type="ARBA" id="ARBA00022771"/>
    </source>
</evidence>
<dbReference type="Pfam" id="PF00569">
    <property type="entry name" value="ZZ"/>
    <property type="match status" value="1"/>
</dbReference>
<feature type="domain" description="MIB/HERC2" evidence="16">
    <location>
        <begin position="1"/>
        <end position="63"/>
    </location>
</feature>
<evidence type="ECO:0000259" key="16">
    <source>
        <dbReference type="PROSITE" id="PS51416"/>
    </source>
</evidence>
<dbReference type="GO" id="GO:0008270">
    <property type="term" value="F:zinc ion binding"/>
    <property type="evidence" value="ECO:0007669"/>
    <property type="project" value="UniProtKB-KW"/>
</dbReference>
<dbReference type="Gene3D" id="3.30.40.10">
    <property type="entry name" value="Zinc/RING finger domain, C3HC4 (zinc finger)"/>
    <property type="match status" value="1"/>
</dbReference>
<comment type="caution">
    <text evidence="17">The sequence shown here is derived from an EMBL/GenBank/DDBJ whole genome shotgun (WGS) entry which is preliminary data.</text>
</comment>
<feature type="domain" description="MIB/HERC2" evidence="16">
    <location>
        <begin position="132"/>
        <end position="210"/>
    </location>
</feature>
<evidence type="ECO:0000313" key="18">
    <source>
        <dbReference type="Proteomes" id="UP001519460"/>
    </source>
</evidence>
<dbReference type="Pfam" id="PF00023">
    <property type="entry name" value="Ank"/>
    <property type="match status" value="1"/>
</dbReference>
<keyword evidence="6" id="KW-0808">Transferase</keyword>
<feature type="domain" description="ZZ-type" evidence="15">
    <location>
        <begin position="69"/>
        <end position="121"/>
    </location>
</feature>
<dbReference type="PRINTS" id="PR01415">
    <property type="entry name" value="ANKYRIN"/>
</dbReference>
<keyword evidence="7" id="KW-0479">Metal-binding</keyword>
<protein>
    <recommendedName>
        <fullName evidence="4">RING-type E3 ubiquitin transferase</fullName>
        <ecNumber evidence="4">2.3.2.27</ecNumber>
    </recommendedName>
</protein>
<dbReference type="InterPro" id="IPR040847">
    <property type="entry name" value="SH3_15"/>
</dbReference>
<dbReference type="GO" id="GO:0061630">
    <property type="term" value="F:ubiquitin protein ligase activity"/>
    <property type="evidence" value="ECO:0007669"/>
    <property type="project" value="UniProtKB-EC"/>
</dbReference>
<keyword evidence="11" id="KW-0862">Zinc</keyword>
<feature type="region of interest" description="Disordered" evidence="14">
    <location>
        <begin position="376"/>
        <end position="397"/>
    </location>
</feature>
<dbReference type="PROSITE" id="PS51416">
    <property type="entry name" value="MIB_HERC2"/>
    <property type="match status" value="2"/>
</dbReference>
<evidence type="ECO:0000256" key="6">
    <source>
        <dbReference type="ARBA" id="ARBA00022679"/>
    </source>
</evidence>
<evidence type="ECO:0000256" key="1">
    <source>
        <dbReference type="ARBA" id="ARBA00000900"/>
    </source>
</evidence>
<evidence type="ECO:0000256" key="14">
    <source>
        <dbReference type="SAM" id="MobiDB-lite"/>
    </source>
</evidence>
<comment type="pathway">
    <text evidence="3">Protein modification; protein ubiquitination.</text>
</comment>
<evidence type="ECO:0000256" key="13">
    <source>
        <dbReference type="PROSITE-ProRule" id="PRU00228"/>
    </source>
</evidence>
<dbReference type="SMART" id="SM00291">
    <property type="entry name" value="ZnF_ZZ"/>
    <property type="match status" value="1"/>
</dbReference>
<comment type="catalytic activity">
    <reaction evidence="1">
        <text>S-ubiquitinyl-[E2 ubiquitin-conjugating enzyme]-L-cysteine + [acceptor protein]-L-lysine = [E2 ubiquitin-conjugating enzyme]-L-cysteine + N(6)-ubiquitinyl-[acceptor protein]-L-lysine.</text>
        <dbReference type="EC" id="2.3.2.27"/>
    </reaction>
</comment>
<organism evidence="17 18">
    <name type="scientific">Batillaria attramentaria</name>
    <dbReference type="NCBI Taxonomy" id="370345"/>
    <lineage>
        <taxon>Eukaryota</taxon>
        <taxon>Metazoa</taxon>
        <taxon>Spiralia</taxon>
        <taxon>Lophotrochozoa</taxon>
        <taxon>Mollusca</taxon>
        <taxon>Gastropoda</taxon>
        <taxon>Caenogastropoda</taxon>
        <taxon>Sorbeoconcha</taxon>
        <taxon>Cerithioidea</taxon>
        <taxon>Batillariidae</taxon>
        <taxon>Batillaria</taxon>
    </lineage>
</organism>
<comment type="subcellular location">
    <subcellularLocation>
        <location evidence="2">Cytoplasm</location>
    </subcellularLocation>
</comment>
<keyword evidence="12" id="KW-0040">ANK repeat</keyword>
<dbReference type="InterPro" id="IPR036770">
    <property type="entry name" value="Ankyrin_rpt-contain_sf"/>
</dbReference>
<dbReference type="Proteomes" id="UP001519460">
    <property type="component" value="Unassembled WGS sequence"/>
</dbReference>
<dbReference type="PROSITE" id="PS50088">
    <property type="entry name" value="ANK_REPEAT"/>
    <property type="match status" value="2"/>
</dbReference>
<dbReference type="PANTHER" id="PTHR24202">
    <property type="entry name" value="E3 UBIQUITIN-PROTEIN LIGASE MIB2"/>
    <property type="match status" value="1"/>
</dbReference>
<dbReference type="PROSITE" id="PS50135">
    <property type="entry name" value="ZF_ZZ_2"/>
    <property type="match status" value="1"/>
</dbReference>
<dbReference type="InterPro" id="IPR000433">
    <property type="entry name" value="Znf_ZZ"/>
</dbReference>
<dbReference type="FunFam" id="2.30.30.40:FF:000078">
    <property type="entry name" value="Putative e3 ubiquitin-protein ligase mib2"/>
    <property type="match status" value="1"/>
</dbReference>
<sequence>MASSGLRVIRGPGWGQGEADGGEGHVGTVVGTTADGTAQVLWDGGQVVTCRAGSRDLRVMDNATIGIRHPGVVCDECHEQSIVGMRWKCCTCDDFDLCSLCYFNDSHDRNHQFQRYETPQSDPVKMERRSRSLKIRVMGIFPDATVVRGKDWEFKDQDGGSGKEGTVVDLLTPADYSARSTVRVKWNSGGTNVYRVGFKGKMDLKYTEESPGGECYPDHLPIFDASNYKSVTTGAQVSLQDGISEGDKVVLNLSPDKIQQLRAARSDICQVLDKTGQVQGVTENGEAVVAFGPRKYKISASVLKKVSVGDKVRVLDDKERLEALQDGHGGSNKEMRKALGKVGEAVKVDSDGDVVVDFQGQKWLFNPACLTPAPGQSVDDISGQVAGGDDDDSDDNASGINMLGQLMGAIAMAAASQARQQVGGMVFLKAIIDNEVSTVRDLLQREPKLGHLEITKLLVEKGALLNQRDRDGDTPLNAGMKFDAIADFLIKKGCDVTIANNNGQTPSHKAAAYGHSQILRLLMANGADFNAVDKAGDTPLHDAITHSRTSATEVLIGWPRIDVRRKNKKGFTPLQYTAFKGEASIAELLVSKDRNLVNEQKEDGFAALHVAAINNYTDVMKVLLEKEAYMDAVQLLLKHGADVNAKDSDGDRPLHILMCSHTQPGGQREMFLLLLIGATPRVKAEERVRIACYLLQAGADPEARNDNGKTALEVCGNQTIVDNVKRFLDANPVLRRQQRATSAAEARQRSSTADNLCRKCCFRPANVLIVPCGHKAVCISCCKTR</sequence>
<dbReference type="SUPFAM" id="SSF159034">
    <property type="entry name" value="Mib/herc2 domain-like"/>
    <property type="match status" value="2"/>
</dbReference>
<keyword evidence="8" id="KW-0677">Repeat</keyword>
<evidence type="ECO:0000256" key="11">
    <source>
        <dbReference type="ARBA" id="ARBA00022833"/>
    </source>
</evidence>
<dbReference type="PROSITE" id="PS50297">
    <property type="entry name" value="ANK_REP_REGION"/>
    <property type="match status" value="2"/>
</dbReference>
<dbReference type="EC" id="2.3.2.27" evidence="4"/>
<dbReference type="SMART" id="SM00248">
    <property type="entry name" value="ANK"/>
    <property type="match status" value="7"/>
</dbReference>
<feature type="repeat" description="ANK" evidence="12">
    <location>
        <begin position="502"/>
        <end position="534"/>
    </location>
</feature>
<evidence type="ECO:0000256" key="4">
    <source>
        <dbReference type="ARBA" id="ARBA00012483"/>
    </source>
</evidence>
<evidence type="ECO:0000259" key="15">
    <source>
        <dbReference type="PROSITE" id="PS50135"/>
    </source>
</evidence>
<dbReference type="Pfam" id="PF18346">
    <property type="entry name" value="SH3_15"/>
    <property type="match status" value="1"/>
</dbReference>
<dbReference type="InterPro" id="IPR037252">
    <property type="entry name" value="Mib_Herc2_sf"/>
</dbReference>
<dbReference type="AlphaFoldDB" id="A0ABD0KFH1"/>
<evidence type="ECO:0000256" key="3">
    <source>
        <dbReference type="ARBA" id="ARBA00004906"/>
    </source>
</evidence>
<dbReference type="Pfam" id="PF06701">
    <property type="entry name" value="MIB_HERC2"/>
    <property type="match status" value="1"/>
</dbReference>
<dbReference type="PANTHER" id="PTHR24202:SF4">
    <property type="entry name" value="E3 UBIQUITIN-PROTEIN LIGASE MIB2-RELATED"/>
    <property type="match status" value="1"/>
</dbReference>
<accession>A0ABD0KFH1</accession>
<dbReference type="Gene3D" id="2.30.30.40">
    <property type="entry name" value="SH3 Domains"/>
    <property type="match status" value="2"/>
</dbReference>
<evidence type="ECO:0000256" key="5">
    <source>
        <dbReference type="ARBA" id="ARBA00022490"/>
    </source>
</evidence>
<keyword evidence="9 13" id="KW-0863">Zinc-finger</keyword>
<evidence type="ECO:0000256" key="10">
    <source>
        <dbReference type="ARBA" id="ARBA00022786"/>
    </source>
</evidence>
<gene>
    <name evidence="17" type="ORF">BaRGS_00022958</name>
</gene>
<evidence type="ECO:0000313" key="17">
    <source>
        <dbReference type="EMBL" id="KAK7485777.1"/>
    </source>
</evidence>
<dbReference type="InterPro" id="IPR010606">
    <property type="entry name" value="Mib_Herc2"/>
</dbReference>
<reference evidence="17 18" key="1">
    <citation type="journal article" date="2023" name="Sci. Data">
        <title>Genome assembly of the Korean intertidal mud-creeper Batillaria attramentaria.</title>
        <authorList>
            <person name="Patra A.K."/>
            <person name="Ho P.T."/>
            <person name="Jun S."/>
            <person name="Lee S.J."/>
            <person name="Kim Y."/>
            <person name="Won Y.J."/>
        </authorList>
    </citation>
    <scope>NUCLEOTIDE SEQUENCE [LARGE SCALE GENOMIC DNA]</scope>
    <source>
        <strain evidence="17">Wonlab-2016</strain>
    </source>
</reference>
<evidence type="ECO:0000256" key="8">
    <source>
        <dbReference type="ARBA" id="ARBA00022737"/>
    </source>
</evidence>
<dbReference type="InterPro" id="IPR043145">
    <property type="entry name" value="Znf_ZZ_sf"/>
</dbReference>